<proteinExistence type="inferred from homology"/>
<name>A0A9W9C3F1_9PLEO</name>
<protein>
    <recommendedName>
        <fullName evidence="9">Translin</fullName>
    </recommendedName>
</protein>
<evidence type="ECO:0000256" key="1">
    <source>
        <dbReference type="ARBA" id="ARBA00004123"/>
    </source>
</evidence>
<dbReference type="EMBL" id="JAPEUV010000018">
    <property type="protein sequence ID" value="KAJ4340160.1"/>
    <property type="molecule type" value="Genomic_DNA"/>
</dbReference>
<keyword evidence="8" id="KW-1185">Reference proteome</keyword>
<dbReference type="GO" id="GO:0043565">
    <property type="term" value="F:sequence-specific DNA binding"/>
    <property type="evidence" value="ECO:0007669"/>
    <property type="project" value="InterPro"/>
</dbReference>
<dbReference type="SUPFAM" id="SSF74784">
    <property type="entry name" value="Translin"/>
    <property type="match status" value="1"/>
</dbReference>
<evidence type="ECO:0008006" key="9">
    <source>
        <dbReference type="Google" id="ProtNLM"/>
    </source>
</evidence>
<dbReference type="OrthoDB" id="31005at2759"/>
<feature type="region of interest" description="Disordered" evidence="6">
    <location>
        <begin position="297"/>
        <end position="318"/>
    </location>
</feature>
<sequence length="318" mass="35309">MADSGNTPTGPFIAMFEGFRADLDAHHDRRERIIKASRDITASSKKIIFTLQRVRNVGQPLPPFVHKANAQYWDTIAKQYAHIAADLQALNAHQYPQITGGNQEFIEALSFQHYLERQSLISYEDAKEKVRELSQPKVEGSKDLGETKLEGEGDGKEKTAEGKEVDMEGSSKAGDSPVVPLTPEDYILGICDMTGELMRFSVTSMATNGKLPAGRAKATPTSKSDDQMDIDTPPSTASSQPRTVLDDLRAIRTQLEMFEAPYGPKWVSELETKKMPVLRECVDKVEKALYGLTVRGSERPKGWMPDVGSDRRAEVESY</sequence>
<dbReference type="Gene3D" id="1.20.58.200">
    <property type="entry name" value="Translin, domain 2"/>
    <property type="match status" value="1"/>
</dbReference>
<dbReference type="Proteomes" id="UP001140562">
    <property type="component" value="Unassembled WGS sequence"/>
</dbReference>
<comment type="similarity">
    <text evidence="3">Belongs to the translin family.</text>
</comment>
<comment type="subcellular location">
    <subcellularLocation>
        <location evidence="2">Cytoplasm</location>
    </subcellularLocation>
    <subcellularLocation>
        <location evidence="1">Nucleus</location>
    </subcellularLocation>
</comment>
<dbReference type="Gene3D" id="1.20.58.190">
    <property type="entry name" value="Translin, domain 1"/>
    <property type="match status" value="1"/>
</dbReference>
<evidence type="ECO:0000256" key="3">
    <source>
        <dbReference type="ARBA" id="ARBA00005902"/>
    </source>
</evidence>
<feature type="compositionally biased region" description="Basic and acidic residues" evidence="6">
    <location>
        <begin position="308"/>
        <end position="318"/>
    </location>
</feature>
<evidence type="ECO:0000256" key="6">
    <source>
        <dbReference type="SAM" id="MobiDB-lite"/>
    </source>
</evidence>
<comment type="caution">
    <text evidence="7">The sequence shown here is derived from an EMBL/GenBank/DDBJ whole genome shotgun (WGS) entry which is preliminary data.</text>
</comment>
<dbReference type="CDD" id="cd14820">
    <property type="entry name" value="TRAX"/>
    <property type="match status" value="1"/>
</dbReference>
<feature type="compositionally biased region" description="Basic and acidic residues" evidence="6">
    <location>
        <begin position="132"/>
        <end position="166"/>
    </location>
</feature>
<feature type="region of interest" description="Disordered" evidence="6">
    <location>
        <begin position="210"/>
        <end position="241"/>
    </location>
</feature>
<evidence type="ECO:0000256" key="2">
    <source>
        <dbReference type="ARBA" id="ARBA00004496"/>
    </source>
</evidence>
<dbReference type="PANTHER" id="PTHR10741">
    <property type="entry name" value="TRANSLIN AND TRANSLIN ASSOCIATED PROTEIN X"/>
    <property type="match status" value="1"/>
</dbReference>
<keyword evidence="5" id="KW-0539">Nucleus</keyword>
<keyword evidence="4" id="KW-0963">Cytoplasm</keyword>
<accession>A0A9W9C3F1</accession>
<dbReference type="InterPro" id="IPR016069">
    <property type="entry name" value="Translin_C"/>
</dbReference>
<dbReference type="GO" id="GO:0005634">
    <property type="term" value="C:nucleus"/>
    <property type="evidence" value="ECO:0007669"/>
    <property type="project" value="UniProtKB-SubCell"/>
</dbReference>
<organism evidence="7 8">
    <name type="scientific">Didymella glomerata</name>
    <dbReference type="NCBI Taxonomy" id="749621"/>
    <lineage>
        <taxon>Eukaryota</taxon>
        <taxon>Fungi</taxon>
        <taxon>Dikarya</taxon>
        <taxon>Ascomycota</taxon>
        <taxon>Pezizomycotina</taxon>
        <taxon>Dothideomycetes</taxon>
        <taxon>Pleosporomycetidae</taxon>
        <taxon>Pleosporales</taxon>
        <taxon>Pleosporineae</taxon>
        <taxon>Didymellaceae</taxon>
        <taxon>Didymella</taxon>
    </lineage>
</organism>
<evidence type="ECO:0000256" key="4">
    <source>
        <dbReference type="ARBA" id="ARBA00022490"/>
    </source>
</evidence>
<dbReference type="GO" id="GO:0005737">
    <property type="term" value="C:cytoplasm"/>
    <property type="evidence" value="ECO:0007669"/>
    <property type="project" value="UniProtKB-SubCell"/>
</dbReference>
<evidence type="ECO:0000313" key="7">
    <source>
        <dbReference type="EMBL" id="KAJ4340160.1"/>
    </source>
</evidence>
<evidence type="ECO:0000313" key="8">
    <source>
        <dbReference type="Proteomes" id="UP001140562"/>
    </source>
</evidence>
<evidence type="ECO:0000256" key="5">
    <source>
        <dbReference type="ARBA" id="ARBA00023242"/>
    </source>
</evidence>
<dbReference type="InterPro" id="IPR036081">
    <property type="entry name" value="Translin_sf"/>
</dbReference>
<reference evidence="7" key="1">
    <citation type="submission" date="2022-10" db="EMBL/GenBank/DDBJ databases">
        <title>Tapping the CABI collections for fungal endophytes: first genome assemblies for Collariella, Neodidymelliopsis, Ascochyta clinopodiicola, Didymella pomorum, Didymosphaeria variabile, Neocosmospora piperis and Neocucurbitaria cava.</title>
        <authorList>
            <person name="Hill R."/>
        </authorList>
    </citation>
    <scope>NUCLEOTIDE SEQUENCE</scope>
    <source>
        <strain evidence="7">IMI 360193</strain>
    </source>
</reference>
<dbReference type="AlphaFoldDB" id="A0A9W9C3F1"/>
<dbReference type="InterPro" id="IPR016068">
    <property type="entry name" value="Translin_N"/>
</dbReference>
<dbReference type="Pfam" id="PF01997">
    <property type="entry name" value="Translin"/>
    <property type="match status" value="1"/>
</dbReference>
<feature type="region of interest" description="Disordered" evidence="6">
    <location>
        <begin position="132"/>
        <end position="178"/>
    </location>
</feature>
<gene>
    <name evidence="7" type="ORF">N0V87_002781</name>
</gene>
<dbReference type="InterPro" id="IPR002848">
    <property type="entry name" value="Translin_fam"/>
</dbReference>